<reference evidence="2 3" key="1">
    <citation type="journal article" date="1991" name="Int. J. Syst. Bacteriol.">
        <title>Description of the erythromycin-producing bacterium Arthrobacter sp. strain NRRL B-3381 as Aeromicrobium erythreum gen. nov., sp. nov.</title>
        <authorList>
            <person name="Miller E.S."/>
            <person name="Woese C.R."/>
            <person name="Brenner S."/>
        </authorList>
    </citation>
    <scope>NUCLEOTIDE SEQUENCE [LARGE SCALE GENOMIC DNA]</scope>
    <source>
        <strain evidence="2 3">AR18</strain>
    </source>
</reference>
<protein>
    <submittedName>
        <fullName evidence="2">DSBA oxidoreductase</fullName>
    </submittedName>
</protein>
<dbReference type="PANTHER" id="PTHR13887:SF41">
    <property type="entry name" value="THIOREDOXIN SUPERFAMILY PROTEIN"/>
    <property type="match status" value="1"/>
</dbReference>
<dbReference type="Proteomes" id="UP000067689">
    <property type="component" value="Chromosome"/>
</dbReference>
<dbReference type="STRING" id="2041.AERYTH_04570"/>
<dbReference type="InterPro" id="IPR001853">
    <property type="entry name" value="DSBA-like_thioredoxin_dom"/>
</dbReference>
<dbReference type="SUPFAM" id="SSF52833">
    <property type="entry name" value="Thioredoxin-like"/>
    <property type="match status" value="1"/>
</dbReference>
<evidence type="ECO:0000313" key="3">
    <source>
        <dbReference type="Proteomes" id="UP000067689"/>
    </source>
</evidence>
<evidence type="ECO:0000259" key="1">
    <source>
        <dbReference type="Pfam" id="PF01323"/>
    </source>
</evidence>
<keyword evidence="3" id="KW-1185">Reference proteome</keyword>
<dbReference type="PANTHER" id="PTHR13887">
    <property type="entry name" value="GLUTATHIONE S-TRANSFERASE KAPPA"/>
    <property type="match status" value="1"/>
</dbReference>
<feature type="domain" description="DSBA-like thioredoxin" evidence="1">
    <location>
        <begin position="5"/>
        <end position="207"/>
    </location>
</feature>
<dbReference type="Pfam" id="PF01323">
    <property type="entry name" value="DSBA"/>
    <property type="match status" value="1"/>
</dbReference>
<accession>A0A0U3TEU0</accession>
<organism evidence="2 3">
    <name type="scientific">Aeromicrobium erythreum</name>
    <dbReference type="NCBI Taxonomy" id="2041"/>
    <lineage>
        <taxon>Bacteria</taxon>
        <taxon>Bacillati</taxon>
        <taxon>Actinomycetota</taxon>
        <taxon>Actinomycetes</taxon>
        <taxon>Propionibacteriales</taxon>
        <taxon>Nocardioidaceae</taxon>
        <taxon>Aeromicrobium</taxon>
    </lineage>
</organism>
<dbReference type="EMBL" id="CP011502">
    <property type="protein sequence ID" value="ALX04023.1"/>
    <property type="molecule type" value="Genomic_DNA"/>
</dbReference>
<dbReference type="Gene3D" id="3.40.30.10">
    <property type="entry name" value="Glutaredoxin"/>
    <property type="match status" value="1"/>
</dbReference>
<gene>
    <name evidence="2" type="ORF">AERYTH_04570</name>
</gene>
<dbReference type="AlphaFoldDB" id="A0A0U3TEU0"/>
<name>A0A0U3TEU0_9ACTN</name>
<dbReference type="OrthoDB" id="9799122at2"/>
<dbReference type="GO" id="GO:0016491">
    <property type="term" value="F:oxidoreductase activity"/>
    <property type="evidence" value="ECO:0007669"/>
    <property type="project" value="InterPro"/>
</dbReference>
<sequence>MTVDVQIWSDVACPWCYVGKRRFEKAVERFREEGGDVQVTYRSFELSPDTPVDFEGDEVDFLARHKGMAREQVVGMLAQMTQVASDEGLDYDFAALQHTNTVLAHRLLHHARAEGRQEEMKERLLAAYFVEGRHVGRVDDLADLAAEVGLDRDEVVAALSGDAYLEQVRADQEQAMALGIRGVPFFVLDDRLGVSGAQDPDTFLGALRRAAEEQPA</sequence>
<dbReference type="KEGG" id="aer:AERYTH_04570"/>
<evidence type="ECO:0000313" key="2">
    <source>
        <dbReference type="EMBL" id="ALX04023.1"/>
    </source>
</evidence>
<dbReference type="PATRIC" id="fig|2041.4.peg.953"/>
<dbReference type="InterPro" id="IPR036249">
    <property type="entry name" value="Thioredoxin-like_sf"/>
</dbReference>
<dbReference type="RefSeq" id="WP_067855243.1">
    <property type="nucleotide sequence ID" value="NZ_CP011502.1"/>
</dbReference>
<dbReference type="CDD" id="cd03024">
    <property type="entry name" value="DsbA_FrnE"/>
    <property type="match status" value="1"/>
</dbReference>
<proteinExistence type="predicted"/>